<gene>
    <name evidence="2" type="ORF">M0R45_025236</name>
    <name evidence="1" type="ORF">M0R45_033256</name>
</gene>
<dbReference type="EMBL" id="JBEDUW010000006">
    <property type="protein sequence ID" value="KAK9924915.1"/>
    <property type="molecule type" value="Genomic_DNA"/>
</dbReference>
<comment type="caution">
    <text evidence="2">The sequence shown here is derived from an EMBL/GenBank/DDBJ whole genome shotgun (WGS) entry which is preliminary data.</text>
</comment>
<dbReference type="EMBL" id="JBEDUW010000005">
    <property type="protein sequence ID" value="KAK9928082.1"/>
    <property type="molecule type" value="Genomic_DNA"/>
</dbReference>
<keyword evidence="3" id="KW-1185">Reference proteome</keyword>
<evidence type="ECO:0000313" key="3">
    <source>
        <dbReference type="Proteomes" id="UP001457282"/>
    </source>
</evidence>
<accession>A0AAW1WXG9</accession>
<dbReference type="Proteomes" id="UP001457282">
    <property type="component" value="Unassembled WGS sequence"/>
</dbReference>
<reference evidence="2 3" key="1">
    <citation type="journal article" date="2023" name="G3 (Bethesda)">
        <title>A chromosome-length genome assembly and annotation of blackberry (Rubus argutus, cv. 'Hillquist').</title>
        <authorList>
            <person name="Bruna T."/>
            <person name="Aryal R."/>
            <person name="Dudchenko O."/>
            <person name="Sargent D.J."/>
            <person name="Mead D."/>
            <person name="Buti M."/>
            <person name="Cavallini A."/>
            <person name="Hytonen T."/>
            <person name="Andres J."/>
            <person name="Pham M."/>
            <person name="Weisz D."/>
            <person name="Mascagni F."/>
            <person name="Usai G."/>
            <person name="Natali L."/>
            <person name="Bassil N."/>
            <person name="Fernandez G.E."/>
            <person name="Lomsadze A."/>
            <person name="Armour M."/>
            <person name="Olukolu B."/>
            <person name="Poorten T."/>
            <person name="Britton C."/>
            <person name="Davik J."/>
            <person name="Ashrafi H."/>
            <person name="Aiden E.L."/>
            <person name="Borodovsky M."/>
            <person name="Worthington M."/>
        </authorList>
    </citation>
    <scope>NUCLEOTIDE SEQUENCE [LARGE SCALE GENOMIC DNA]</scope>
    <source>
        <strain evidence="2">PI 553951</strain>
    </source>
</reference>
<evidence type="ECO:0000313" key="1">
    <source>
        <dbReference type="EMBL" id="KAK9924915.1"/>
    </source>
</evidence>
<organism evidence="2 3">
    <name type="scientific">Rubus argutus</name>
    <name type="common">Southern blackberry</name>
    <dbReference type="NCBI Taxonomy" id="59490"/>
    <lineage>
        <taxon>Eukaryota</taxon>
        <taxon>Viridiplantae</taxon>
        <taxon>Streptophyta</taxon>
        <taxon>Embryophyta</taxon>
        <taxon>Tracheophyta</taxon>
        <taxon>Spermatophyta</taxon>
        <taxon>Magnoliopsida</taxon>
        <taxon>eudicotyledons</taxon>
        <taxon>Gunneridae</taxon>
        <taxon>Pentapetalae</taxon>
        <taxon>rosids</taxon>
        <taxon>fabids</taxon>
        <taxon>Rosales</taxon>
        <taxon>Rosaceae</taxon>
        <taxon>Rosoideae</taxon>
        <taxon>Rosoideae incertae sedis</taxon>
        <taxon>Rubus</taxon>
    </lineage>
</organism>
<proteinExistence type="predicted"/>
<name>A0AAW1WXG9_RUBAR</name>
<dbReference type="AlphaFoldDB" id="A0AAW1WXG9"/>
<evidence type="ECO:0000313" key="2">
    <source>
        <dbReference type="EMBL" id="KAK9928082.1"/>
    </source>
</evidence>
<sequence length="94" mass="10416">MNGYHFLVSPLTWMVSPVRNPDSWRGVVGINKVLGDCIDRVEVKDRWRWRGQRATPCWACGSTAELAKEQGASSVVISRGPESPSIDVFGVREG</sequence>
<protein>
    <submittedName>
        <fullName evidence="2">Uncharacterized protein</fullName>
    </submittedName>
</protein>